<evidence type="ECO:0008006" key="5">
    <source>
        <dbReference type="Google" id="ProtNLM"/>
    </source>
</evidence>
<name>A0A7J5B7K8_9MICO</name>
<evidence type="ECO:0000313" key="4">
    <source>
        <dbReference type="Proteomes" id="UP000433493"/>
    </source>
</evidence>
<feature type="region of interest" description="Disordered" evidence="1">
    <location>
        <begin position="47"/>
        <end position="89"/>
    </location>
</feature>
<accession>A0A7J5B7K8</accession>
<sequence>MSTSPSSKPSPAVYRRRRLVALVGVVVVIALIWWLVSALFGGGGNPAATTSPTSTEVDTAEAAPAETTDPEPTPTETPMSTPEPEPTPTVCTEAEVAVTAVVDSESYDADQLPQFSVTLENTSDTSCIIDVGTASQVYTVMSGSDTIWVSTHCQENSDSQVVELVAGKEVSAPAIEWSRERSNTDTCDDENRPDAVTGGAYYNLTVKIGGITSDPVYFALY</sequence>
<keyword evidence="2" id="KW-1133">Transmembrane helix</keyword>
<evidence type="ECO:0000256" key="2">
    <source>
        <dbReference type="SAM" id="Phobius"/>
    </source>
</evidence>
<evidence type="ECO:0000313" key="3">
    <source>
        <dbReference type="EMBL" id="KAB1640806.1"/>
    </source>
</evidence>
<reference evidence="3 4" key="1">
    <citation type="submission" date="2019-09" db="EMBL/GenBank/DDBJ databases">
        <title>Phylogeny of genus Pseudoclavibacter and closely related genus.</title>
        <authorList>
            <person name="Li Y."/>
        </authorList>
    </citation>
    <scope>NUCLEOTIDE SEQUENCE [LARGE SCALE GENOMIC DNA]</scope>
    <source>
        <strain evidence="3 4">KCTC 13959</strain>
    </source>
</reference>
<keyword evidence="2" id="KW-0812">Transmembrane</keyword>
<organism evidence="3 4">
    <name type="scientific">Gulosibacter chungangensis</name>
    <dbReference type="NCBI Taxonomy" id="979746"/>
    <lineage>
        <taxon>Bacteria</taxon>
        <taxon>Bacillati</taxon>
        <taxon>Actinomycetota</taxon>
        <taxon>Actinomycetes</taxon>
        <taxon>Micrococcales</taxon>
        <taxon>Microbacteriaceae</taxon>
        <taxon>Gulosibacter</taxon>
    </lineage>
</organism>
<keyword evidence="4" id="KW-1185">Reference proteome</keyword>
<proteinExistence type="predicted"/>
<dbReference type="AlphaFoldDB" id="A0A7J5B7K8"/>
<feature type="transmembrane region" description="Helical" evidence="2">
    <location>
        <begin position="20"/>
        <end position="40"/>
    </location>
</feature>
<dbReference type="RefSeq" id="WP_158053367.1">
    <property type="nucleotide sequence ID" value="NZ_WBKB01000012.1"/>
</dbReference>
<feature type="compositionally biased region" description="Low complexity" evidence="1">
    <location>
        <begin position="55"/>
        <end position="67"/>
    </location>
</feature>
<dbReference type="EMBL" id="WBKB01000012">
    <property type="protein sequence ID" value="KAB1640806.1"/>
    <property type="molecule type" value="Genomic_DNA"/>
</dbReference>
<dbReference type="OrthoDB" id="5189092at2"/>
<protein>
    <recommendedName>
        <fullName evidence="5">DUF4232 domain-containing protein</fullName>
    </recommendedName>
</protein>
<keyword evidence="2" id="KW-0472">Membrane</keyword>
<feature type="compositionally biased region" description="Pro residues" evidence="1">
    <location>
        <begin position="71"/>
        <end position="87"/>
    </location>
</feature>
<gene>
    <name evidence="3" type="ORF">F8O05_13975</name>
</gene>
<evidence type="ECO:0000256" key="1">
    <source>
        <dbReference type="SAM" id="MobiDB-lite"/>
    </source>
</evidence>
<dbReference type="Proteomes" id="UP000433493">
    <property type="component" value="Unassembled WGS sequence"/>
</dbReference>
<comment type="caution">
    <text evidence="3">The sequence shown here is derived from an EMBL/GenBank/DDBJ whole genome shotgun (WGS) entry which is preliminary data.</text>
</comment>